<dbReference type="InterPro" id="IPR003594">
    <property type="entry name" value="HATPase_dom"/>
</dbReference>
<evidence type="ECO:0000256" key="6">
    <source>
        <dbReference type="ARBA" id="ARBA00022679"/>
    </source>
</evidence>
<comment type="subcellular location">
    <subcellularLocation>
        <location evidence="2">Cell membrane</location>
        <topology evidence="2">Multi-pass membrane protein</topology>
    </subcellularLocation>
</comment>
<dbReference type="CDD" id="cd00082">
    <property type="entry name" value="HisKA"/>
    <property type="match status" value="1"/>
</dbReference>
<dbReference type="InterPro" id="IPR003661">
    <property type="entry name" value="HisK_dim/P_dom"/>
</dbReference>
<feature type="domain" description="Histidine kinase" evidence="11">
    <location>
        <begin position="314"/>
        <end position="526"/>
    </location>
</feature>
<gene>
    <name evidence="13" type="ORF">DIZ78_16310</name>
</gene>
<dbReference type="Proteomes" id="UP000254771">
    <property type="component" value="Unassembled WGS sequence"/>
</dbReference>
<dbReference type="InterPro" id="IPR036097">
    <property type="entry name" value="HisK_dim/P_sf"/>
</dbReference>
<keyword evidence="14" id="KW-1185">Reference proteome</keyword>
<feature type="domain" description="HAMP" evidence="12">
    <location>
        <begin position="254"/>
        <end position="306"/>
    </location>
</feature>
<dbReference type="SUPFAM" id="SSF55874">
    <property type="entry name" value="ATPase domain of HSP90 chaperone/DNA topoisomerase II/histidine kinase"/>
    <property type="match status" value="1"/>
</dbReference>
<keyword evidence="6" id="KW-0808">Transferase</keyword>
<proteinExistence type="predicted"/>
<accession>A0A370DAS5</accession>
<dbReference type="InterPro" id="IPR005467">
    <property type="entry name" value="His_kinase_dom"/>
</dbReference>
<dbReference type="Gene3D" id="3.30.565.10">
    <property type="entry name" value="Histidine kinase-like ATPase, C-terminal domain"/>
    <property type="match status" value="1"/>
</dbReference>
<dbReference type="Pfam" id="PF00512">
    <property type="entry name" value="HisKA"/>
    <property type="match status" value="1"/>
</dbReference>
<evidence type="ECO:0000256" key="8">
    <source>
        <dbReference type="ARBA" id="ARBA00022777"/>
    </source>
</evidence>
<dbReference type="InterPro" id="IPR003660">
    <property type="entry name" value="HAMP_dom"/>
</dbReference>
<dbReference type="Gene3D" id="6.10.340.10">
    <property type="match status" value="1"/>
</dbReference>
<dbReference type="PRINTS" id="PR00344">
    <property type="entry name" value="BCTRLSENSOR"/>
</dbReference>
<evidence type="ECO:0000256" key="9">
    <source>
        <dbReference type="ARBA" id="ARBA00022840"/>
    </source>
</evidence>
<dbReference type="InterPro" id="IPR050980">
    <property type="entry name" value="2C_sensor_his_kinase"/>
</dbReference>
<evidence type="ECO:0000313" key="14">
    <source>
        <dbReference type="Proteomes" id="UP000254771"/>
    </source>
</evidence>
<dbReference type="AlphaFoldDB" id="A0A370DAS5"/>
<keyword evidence="4" id="KW-1003">Cell membrane</keyword>
<dbReference type="PROSITE" id="PS50885">
    <property type="entry name" value="HAMP"/>
    <property type="match status" value="1"/>
</dbReference>
<evidence type="ECO:0000256" key="1">
    <source>
        <dbReference type="ARBA" id="ARBA00000085"/>
    </source>
</evidence>
<keyword evidence="10" id="KW-0472">Membrane</keyword>
<keyword evidence="5" id="KW-0597">Phosphoprotein</keyword>
<dbReference type="SMART" id="SM00304">
    <property type="entry name" value="HAMP"/>
    <property type="match status" value="1"/>
</dbReference>
<evidence type="ECO:0000256" key="5">
    <source>
        <dbReference type="ARBA" id="ARBA00022553"/>
    </source>
</evidence>
<keyword evidence="8" id="KW-0418">Kinase</keyword>
<dbReference type="SMART" id="SM00388">
    <property type="entry name" value="HisKA"/>
    <property type="match status" value="1"/>
</dbReference>
<keyword evidence="10" id="KW-0812">Transmembrane</keyword>
<comment type="catalytic activity">
    <reaction evidence="1">
        <text>ATP + protein L-histidine = ADP + protein N-phospho-L-histidine.</text>
        <dbReference type="EC" id="2.7.13.3"/>
    </reaction>
</comment>
<reference evidence="13 14" key="1">
    <citation type="journal article" date="2018" name="ISME J.">
        <title>Endosymbiont genomes yield clues of tubeworm success.</title>
        <authorList>
            <person name="Li Y."/>
            <person name="Liles M.R."/>
            <person name="Halanych K.M."/>
        </authorList>
    </citation>
    <scope>NUCLEOTIDE SEQUENCE [LARGE SCALE GENOMIC DNA]</scope>
    <source>
        <strain evidence="13">A1462</strain>
    </source>
</reference>
<dbReference type="PANTHER" id="PTHR44936">
    <property type="entry name" value="SENSOR PROTEIN CREC"/>
    <property type="match status" value="1"/>
</dbReference>
<evidence type="ECO:0000259" key="12">
    <source>
        <dbReference type="PROSITE" id="PS50885"/>
    </source>
</evidence>
<dbReference type="Pfam" id="PF02518">
    <property type="entry name" value="HATPase_c"/>
    <property type="match status" value="1"/>
</dbReference>
<dbReference type="CDD" id="cd06225">
    <property type="entry name" value="HAMP"/>
    <property type="match status" value="1"/>
</dbReference>
<keyword evidence="7" id="KW-0547">Nucleotide-binding</keyword>
<comment type="caution">
    <text evidence="13">The sequence shown here is derived from an EMBL/GenBank/DDBJ whole genome shotgun (WGS) entry which is preliminary data.</text>
</comment>
<evidence type="ECO:0000259" key="11">
    <source>
        <dbReference type="PROSITE" id="PS50109"/>
    </source>
</evidence>
<protein>
    <recommendedName>
        <fullName evidence="3">histidine kinase</fullName>
        <ecNumber evidence="3">2.7.13.3</ecNumber>
    </recommendedName>
</protein>
<dbReference type="GO" id="GO:0005886">
    <property type="term" value="C:plasma membrane"/>
    <property type="evidence" value="ECO:0007669"/>
    <property type="project" value="UniProtKB-SubCell"/>
</dbReference>
<dbReference type="SUPFAM" id="SSF158472">
    <property type="entry name" value="HAMP domain-like"/>
    <property type="match status" value="1"/>
</dbReference>
<keyword evidence="10" id="KW-1133">Transmembrane helix</keyword>
<feature type="transmembrane region" description="Helical" evidence="10">
    <location>
        <begin position="232"/>
        <end position="253"/>
    </location>
</feature>
<dbReference type="GO" id="GO:0005524">
    <property type="term" value="F:ATP binding"/>
    <property type="evidence" value="ECO:0007669"/>
    <property type="project" value="UniProtKB-KW"/>
</dbReference>
<dbReference type="Gene3D" id="1.10.287.130">
    <property type="match status" value="1"/>
</dbReference>
<dbReference type="GO" id="GO:0000155">
    <property type="term" value="F:phosphorelay sensor kinase activity"/>
    <property type="evidence" value="ECO:0007669"/>
    <property type="project" value="InterPro"/>
</dbReference>
<dbReference type="InterPro" id="IPR036890">
    <property type="entry name" value="HATPase_C_sf"/>
</dbReference>
<evidence type="ECO:0000256" key="10">
    <source>
        <dbReference type="SAM" id="Phobius"/>
    </source>
</evidence>
<dbReference type="PROSITE" id="PS50109">
    <property type="entry name" value="HIS_KIN"/>
    <property type="match status" value="1"/>
</dbReference>
<name>A0A370DAS5_9GAMM</name>
<keyword evidence="9" id="KW-0067">ATP-binding</keyword>
<evidence type="ECO:0000256" key="4">
    <source>
        <dbReference type="ARBA" id="ARBA00022475"/>
    </source>
</evidence>
<dbReference type="EC" id="2.7.13.3" evidence="3"/>
<dbReference type="InterPro" id="IPR004358">
    <property type="entry name" value="Sig_transdc_His_kin-like_C"/>
</dbReference>
<dbReference type="SUPFAM" id="SSF47384">
    <property type="entry name" value="Homodimeric domain of signal transducing histidine kinase"/>
    <property type="match status" value="1"/>
</dbReference>
<organism evidence="13 14">
    <name type="scientific">endosymbiont of Escarpia spicata</name>
    <dbReference type="NCBI Taxonomy" id="2200908"/>
    <lineage>
        <taxon>Bacteria</taxon>
        <taxon>Pseudomonadati</taxon>
        <taxon>Pseudomonadota</taxon>
        <taxon>Gammaproteobacteria</taxon>
        <taxon>sulfur-oxidizing symbionts</taxon>
    </lineage>
</organism>
<dbReference type="SMART" id="SM00387">
    <property type="entry name" value="HATPase_c"/>
    <property type="match status" value="1"/>
</dbReference>
<sequence>MGRIFLTLYISLALSLGGFLVAVQVLPEMLLHKTTQVYYNRVMSGTFGLIEKRLQNRPAAEWQRVIEELQPHFGYPLSIDRIADHDFSSQDLSPLNAHQIVFEQHDQRAIFLYKRLFDTDQYLSLAMGQTRTEDSLRSAKGTAHLISEWLLNRPQSMWPQAIAELQPHFGIPLAIVPVDQPDLTAEKREELRAGKLLVFDIDEPTEHYLMRVGDSAYTVKAGPIGIPFLLDAFSYILIGLLALLVALVVYFWVRPIWRDLKQLDSRAHAFGKGEFSSRLSVSKRSAIHHLAGTFNSMADRIQRLIRSHRDLTNAVSHELRTPISRLHFGLEMLEQHEDQKTRSRHLAGMREDLAELEQLVSELLDHARLDRDGPVFQFEQQLIAPWLRKHISRFEGQDGVVIHCNITGSIEQESCNFDERQLARALDNLLRNAQRYARSEIQITLTHTSNSWRLKVEDDGPGVSAEDRERILQPFVRLDESRDRRSGGTGLGLAIANRILVRHQGSLIVEKSNLGGACFILRWPDM</sequence>
<dbReference type="PANTHER" id="PTHR44936:SF10">
    <property type="entry name" value="SENSOR PROTEIN RSTB"/>
    <property type="match status" value="1"/>
</dbReference>
<evidence type="ECO:0000256" key="2">
    <source>
        <dbReference type="ARBA" id="ARBA00004651"/>
    </source>
</evidence>
<dbReference type="EMBL" id="QFXE01000021">
    <property type="protein sequence ID" value="RDH81998.1"/>
    <property type="molecule type" value="Genomic_DNA"/>
</dbReference>
<dbReference type="Pfam" id="PF00672">
    <property type="entry name" value="HAMP"/>
    <property type="match status" value="1"/>
</dbReference>
<evidence type="ECO:0000256" key="3">
    <source>
        <dbReference type="ARBA" id="ARBA00012438"/>
    </source>
</evidence>
<evidence type="ECO:0000313" key="13">
    <source>
        <dbReference type="EMBL" id="RDH81998.1"/>
    </source>
</evidence>
<evidence type="ECO:0000256" key="7">
    <source>
        <dbReference type="ARBA" id="ARBA00022741"/>
    </source>
</evidence>